<accession>B0MNT1</accession>
<evidence type="ECO:0000313" key="3">
    <source>
        <dbReference type="Proteomes" id="UP000005326"/>
    </source>
</evidence>
<dbReference type="AlphaFoldDB" id="B0MNT1"/>
<dbReference type="EMBL" id="ABCA03000047">
    <property type="protein sequence ID" value="EDS00568.1"/>
    <property type="molecule type" value="Genomic_DNA"/>
</dbReference>
<dbReference type="Proteomes" id="UP000005326">
    <property type="component" value="Unassembled WGS sequence"/>
</dbReference>
<organism evidence="2 3">
    <name type="scientific">[Eubacterium] siraeum DSM 15702</name>
    <dbReference type="NCBI Taxonomy" id="428128"/>
    <lineage>
        <taxon>Bacteria</taxon>
        <taxon>Bacillati</taxon>
        <taxon>Bacillota</taxon>
        <taxon>Clostridia</taxon>
        <taxon>Eubacteriales</taxon>
        <taxon>Oscillospiraceae</taxon>
        <taxon>Oscillospiraceae incertae sedis</taxon>
    </lineage>
</organism>
<keyword evidence="1" id="KW-0472">Membrane</keyword>
<name>B0MNT1_9FIRM</name>
<reference evidence="2" key="2">
    <citation type="submission" date="2014-06" db="EMBL/GenBank/DDBJ databases">
        <title>Draft genome sequence of Eubacterium siraeum (DSM 15702).</title>
        <authorList>
            <person name="Sudarsanam P."/>
            <person name="Ley R."/>
            <person name="Guruge J."/>
            <person name="Turnbaugh P.J."/>
            <person name="Mahowald M."/>
            <person name="Liep D."/>
            <person name="Gordon J."/>
        </authorList>
    </citation>
    <scope>NUCLEOTIDE SEQUENCE</scope>
    <source>
        <strain evidence="2">DSM 15702</strain>
    </source>
</reference>
<evidence type="ECO:0000313" key="2">
    <source>
        <dbReference type="EMBL" id="EDS00568.1"/>
    </source>
</evidence>
<sequence>MLKYSRGKPWTIGGQIHLPKVRCALKGGEAVYITLDNSIQIGIFLTEFTVMIFSIISFFINKKK</sequence>
<proteinExistence type="predicted"/>
<evidence type="ECO:0000256" key="1">
    <source>
        <dbReference type="SAM" id="Phobius"/>
    </source>
</evidence>
<feature type="transmembrane region" description="Helical" evidence="1">
    <location>
        <begin position="39"/>
        <end position="60"/>
    </location>
</feature>
<reference evidence="2" key="1">
    <citation type="submission" date="2007-10" db="EMBL/GenBank/DDBJ databases">
        <authorList>
            <person name="Fulton L."/>
            <person name="Clifton S."/>
            <person name="Fulton B."/>
            <person name="Xu J."/>
            <person name="Minx P."/>
            <person name="Pepin K.H."/>
            <person name="Johnson M."/>
            <person name="Thiruvilangam P."/>
            <person name="Bhonagiri V."/>
            <person name="Nash W.E."/>
            <person name="Mardis E.R."/>
            <person name="Wilson R.K."/>
        </authorList>
    </citation>
    <scope>NUCLEOTIDE SEQUENCE [LARGE SCALE GENOMIC DNA]</scope>
    <source>
        <strain evidence="2">DSM 15702</strain>
    </source>
</reference>
<gene>
    <name evidence="2" type="ORF">EUBSIR_01488</name>
</gene>
<keyword evidence="1" id="KW-0812">Transmembrane</keyword>
<keyword evidence="1" id="KW-1133">Transmembrane helix</keyword>
<comment type="caution">
    <text evidence="2">The sequence shown here is derived from an EMBL/GenBank/DDBJ whole genome shotgun (WGS) entry which is preliminary data.</text>
</comment>
<protein>
    <submittedName>
        <fullName evidence="2">Uncharacterized protein</fullName>
    </submittedName>
</protein>
<keyword evidence="3" id="KW-1185">Reference proteome</keyword>